<evidence type="ECO:0008006" key="3">
    <source>
        <dbReference type="Google" id="ProtNLM"/>
    </source>
</evidence>
<dbReference type="Proteomes" id="UP000034894">
    <property type="component" value="Unassembled WGS sequence"/>
</dbReference>
<organism evidence="1 2">
    <name type="scientific">Candidatus Gottesmanbacteria bacterium GW2011_GWA2_43_14</name>
    <dbReference type="NCBI Taxonomy" id="1618443"/>
    <lineage>
        <taxon>Bacteria</taxon>
        <taxon>Candidatus Gottesmaniibacteriota</taxon>
    </lineage>
</organism>
<name>A0A0G1DM85_9BACT</name>
<reference evidence="1 2" key="1">
    <citation type="journal article" date="2015" name="Nature">
        <title>rRNA introns, odd ribosomes, and small enigmatic genomes across a large radiation of phyla.</title>
        <authorList>
            <person name="Brown C.T."/>
            <person name="Hug L.A."/>
            <person name="Thomas B.C."/>
            <person name="Sharon I."/>
            <person name="Castelle C.J."/>
            <person name="Singh A."/>
            <person name="Wilkins M.J."/>
            <person name="Williams K.H."/>
            <person name="Banfield J.F."/>
        </authorList>
    </citation>
    <scope>NUCLEOTIDE SEQUENCE [LARGE SCALE GENOMIC DNA]</scope>
</reference>
<dbReference type="PANTHER" id="PTHR42824:SF1">
    <property type="entry name" value="GLUTAMINE AMIDOTRANSFERASE YAFJ-RELATED"/>
    <property type="match status" value="1"/>
</dbReference>
<dbReference type="STRING" id="1618443.UV73_C0001G0265"/>
<evidence type="ECO:0000313" key="2">
    <source>
        <dbReference type="Proteomes" id="UP000034894"/>
    </source>
</evidence>
<evidence type="ECO:0000313" key="1">
    <source>
        <dbReference type="EMBL" id="KKS98744.1"/>
    </source>
</evidence>
<proteinExistence type="predicted"/>
<dbReference type="InterPro" id="IPR029055">
    <property type="entry name" value="Ntn_hydrolases_N"/>
</dbReference>
<protein>
    <recommendedName>
        <fullName evidence="3">Glutamine amidotransferase type-2 domain-containing protein</fullName>
    </recommendedName>
</protein>
<dbReference type="SUPFAM" id="SSF56235">
    <property type="entry name" value="N-terminal nucleophile aminohydrolases (Ntn hydrolases)"/>
    <property type="match status" value="1"/>
</dbReference>
<sequence>MCRFLIIRNKVKTESNRLLTDFANACRRSLTPEGDQQGDGWGVAWLKEGNWQIKKSLRPIWEETEVLAHITAAEMFVIHARSAGFPSQKGILAYNQPYLEKNLCFVFNGMARGVKLPYQLEGIIGAQKIFSLLKRKMLAMKPVEALWEIRSELISHADKIESLNIGLIVDKSIYALNEYPGENDYFQLYSFKNEFHTVIGSMPFGSFPWEKLSRSELNTWY</sequence>
<gene>
    <name evidence="1" type="ORF">UV73_C0001G0265</name>
</gene>
<accession>A0A0G1DM85</accession>
<dbReference type="Gene3D" id="3.60.20.10">
    <property type="entry name" value="Glutamine Phosphoribosylpyrophosphate, subunit 1, domain 1"/>
    <property type="match status" value="1"/>
</dbReference>
<dbReference type="EMBL" id="LCFP01000001">
    <property type="protein sequence ID" value="KKS98744.1"/>
    <property type="molecule type" value="Genomic_DNA"/>
</dbReference>
<comment type="caution">
    <text evidence="1">The sequence shown here is derived from an EMBL/GenBank/DDBJ whole genome shotgun (WGS) entry which is preliminary data.</text>
</comment>
<dbReference type="AlphaFoldDB" id="A0A0G1DM85"/>
<dbReference type="PANTHER" id="PTHR42824">
    <property type="entry name" value="GLUTAMINE AMIDOTRANSFERASE"/>
    <property type="match status" value="1"/>
</dbReference>